<reference evidence="3 4" key="1">
    <citation type="journal article" date="2009" name="J. Bacteriol.">
        <title>Complete genome sequence of Robiginitalea biformata HTCC2501.</title>
        <authorList>
            <person name="Oh H.M."/>
            <person name="Giovannoni S.J."/>
            <person name="Lee K."/>
            <person name="Ferriera S."/>
            <person name="Johnson J."/>
            <person name="Cho J.C."/>
        </authorList>
    </citation>
    <scope>NUCLEOTIDE SEQUENCE [LARGE SCALE GENOMIC DNA]</scope>
    <source>
        <strain evidence="4">ATCC BAA-864 / HTCC2501 / KCTC 12146</strain>
    </source>
</reference>
<dbReference type="PANTHER" id="PTHR13947:SF37">
    <property type="entry name" value="LD18367P"/>
    <property type="match status" value="1"/>
</dbReference>
<feature type="domain" description="N-acetyltransferase" evidence="2">
    <location>
        <begin position="6"/>
        <end position="163"/>
    </location>
</feature>
<proteinExistence type="predicted"/>
<dbReference type="HOGENOM" id="CLU_013985_11_2_10"/>
<name>A4CLW1_ROBBH</name>
<dbReference type="eggNOG" id="COG0456">
    <property type="taxonomic scope" value="Bacteria"/>
</dbReference>
<dbReference type="STRING" id="313596.RB2501_16069"/>
<dbReference type="PANTHER" id="PTHR13947">
    <property type="entry name" value="GNAT FAMILY N-ACETYLTRANSFERASE"/>
    <property type="match status" value="1"/>
</dbReference>
<dbReference type="GO" id="GO:0008080">
    <property type="term" value="F:N-acetyltransferase activity"/>
    <property type="evidence" value="ECO:0007669"/>
    <property type="project" value="InterPro"/>
</dbReference>
<sequence length="163" mass="18154">MNKATLKLRRIEPGDNPGLAALIREVLPGTGAPARGTALADTSLDRMFETYDRPDSAFWVVADEQEVWGGGGIAPLDGGDADTCELQKMYFREELRGMGFGKALLEKALQKARELGYAYCYLETMPYMETALSLYRRYGFEDLSQPLGCTGHTACQVWMRKKL</sequence>
<dbReference type="OrthoDB" id="5419426at2"/>
<evidence type="ECO:0000256" key="1">
    <source>
        <dbReference type="ARBA" id="ARBA00022679"/>
    </source>
</evidence>
<dbReference type="AlphaFoldDB" id="A4CLW1"/>
<evidence type="ECO:0000313" key="3">
    <source>
        <dbReference type="EMBL" id="EAR15860.1"/>
    </source>
</evidence>
<dbReference type="EMBL" id="CP001712">
    <property type="protein sequence ID" value="EAR15860.1"/>
    <property type="molecule type" value="Genomic_DNA"/>
</dbReference>
<dbReference type="InterPro" id="IPR016181">
    <property type="entry name" value="Acyl_CoA_acyltransferase"/>
</dbReference>
<dbReference type="PROSITE" id="PS51186">
    <property type="entry name" value="GNAT"/>
    <property type="match status" value="1"/>
</dbReference>
<dbReference type="KEGG" id="rbi:RB2501_16069"/>
<dbReference type="SUPFAM" id="SSF55729">
    <property type="entry name" value="Acyl-CoA N-acyltransferases (Nat)"/>
    <property type="match status" value="1"/>
</dbReference>
<dbReference type="InterPro" id="IPR050769">
    <property type="entry name" value="NAT_camello-type"/>
</dbReference>
<accession>A4CLW1</accession>
<dbReference type="Proteomes" id="UP000009049">
    <property type="component" value="Chromosome"/>
</dbReference>
<evidence type="ECO:0000259" key="2">
    <source>
        <dbReference type="PROSITE" id="PS51186"/>
    </source>
</evidence>
<protein>
    <recommendedName>
        <fullName evidence="2">N-acetyltransferase domain-containing protein</fullName>
    </recommendedName>
</protein>
<dbReference type="RefSeq" id="WP_015755175.1">
    <property type="nucleotide sequence ID" value="NC_013222.1"/>
</dbReference>
<gene>
    <name evidence="3" type="ordered locus">RB2501_16069</name>
</gene>
<evidence type="ECO:0000313" key="4">
    <source>
        <dbReference type="Proteomes" id="UP000009049"/>
    </source>
</evidence>
<organism evidence="3 4">
    <name type="scientific">Robiginitalea biformata (strain ATCC BAA-864 / DSM 15991 / KCTC 12146 / HTCC2501)</name>
    <dbReference type="NCBI Taxonomy" id="313596"/>
    <lineage>
        <taxon>Bacteria</taxon>
        <taxon>Pseudomonadati</taxon>
        <taxon>Bacteroidota</taxon>
        <taxon>Flavobacteriia</taxon>
        <taxon>Flavobacteriales</taxon>
        <taxon>Flavobacteriaceae</taxon>
        <taxon>Robiginitalea</taxon>
    </lineage>
</organism>
<keyword evidence="1" id="KW-0808">Transferase</keyword>
<keyword evidence="4" id="KW-1185">Reference proteome</keyword>
<dbReference type="Pfam" id="PF00583">
    <property type="entry name" value="Acetyltransf_1"/>
    <property type="match status" value="1"/>
</dbReference>
<dbReference type="InterPro" id="IPR000182">
    <property type="entry name" value="GNAT_dom"/>
</dbReference>
<dbReference type="CDD" id="cd04301">
    <property type="entry name" value="NAT_SF"/>
    <property type="match status" value="1"/>
</dbReference>
<dbReference type="Gene3D" id="3.40.630.30">
    <property type="match status" value="1"/>
</dbReference>